<name>A0AAD8HUQ8_9APIA</name>
<comment type="caution">
    <text evidence="13">The sequence shown here is derived from an EMBL/GenBank/DDBJ whole genome shotgun (WGS) entry which is preliminary data.</text>
</comment>
<organism evidence="13 14">
    <name type="scientific">Heracleum sosnowskyi</name>
    <dbReference type="NCBI Taxonomy" id="360622"/>
    <lineage>
        <taxon>Eukaryota</taxon>
        <taxon>Viridiplantae</taxon>
        <taxon>Streptophyta</taxon>
        <taxon>Embryophyta</taxon>
        <taxon>Tracheophyta</taxon>
        <taxon>Spermatophyta</taxon>
        <taxon>Magnoliopsida</taxon>
        <taxon>eudicotyledons</taxon>
        <taxon>Gunneridae</taxon>
        <taxon>Pentapetalae</taxon>
        <taxon>asterids</taxon>
        <taxon>campanulids</taxon>
        <taxon>Apiales</taxon>
        <taxon>Apiaceae</taxon>
        <taxon>Apioideae</taxon>
        <taxon>apioid superclade</taxon>
        <taxon>Tordylieae</taxon>
        <taxon>Tordyliinae</taxon>
        <taxon>Heracleum</taxon>
    </lineage>
</organism>
<evidence type="ECO:0000313" key="14">
    <source>
        <dbReference type="Proteomes" id="UP001237642"/>
    </source>
</evidence>
<evidence type="ECO:0000256" key="2">
    <source>
        <dbReference type="ARBA" id="ARBA00022448"/>
    </source>
</evidence>
<evidence type="ECO:0000256" key="3">
    <source>
        <dbReference type="ARBA" id="ARBA00022927"/>
    </source>
</evidence>
<dbReference type="InterPro" id="IPR036388">
    <property type="entry name" value="WH-like_DNA-bd_sf"/>
</dbReference>
<dbReference type="Gene3D" id="1.10.10.10">
    <property type="entry name" value="Winged helix-like DNA-binding domain superfamily/Winged helix DNA-binding domain"/>
    <property type="match status" value="1"/>
</dbReference>
<dbReference type="PANTHER" id="PTHR23058">
    <property type="entry name" value="PEROXISOMAL MEMBRANE PROTEIN PEX14"/>
    <property type="match status" value="1"/>
</dbReference>
<evidence type="ECO:0000256" key="6">
    <source>
        <dbReference type="ARBA" id="ARBA00023140"/>
    </source>
</evidence>
<dbReference type="GO" id="GO:0005102">
    <property type="term" value="F:signaling receptor binding"/>
    <property type="evidence" value="ECO:0007669"/>
    <property type="project" value="TreeGrafter"/>
</dbReference>
<keyword evidence="3 10" id="KW-0653">Protein transport</keyword>
<keyword evidence="6 10" id="KW-0576">Peroxisome</keyword>
<dbReference type="AlphaFoldDB" id="A0AAD8HUQ8"/>
<evidence type="ECO:0000256" key="9">
    <source>
        <dbReference type="ARBA" id="ARBA00046271"/>
    </source>
</evidence>
<dbReference type="InterPro" id="IPR025655">
    <property type="entry name" value="PEX14"/>
</dbReference>
<dbReference type="GO" id="GO:1990429">
    <property type="term" value="C:peroxisomal importomer complex"/>
    <property type="evidence" value="ECO:0007669"/>
    <property type="project" value="TreeGrafter"/>
</dbReference>
<keyword evidence="5 10" id="KW-0472">Membrane</keyword>
<evidence type="ECO:0000256" key="8">
    <source>
        <dbReference type="ARBA" id="ARBA00029691"/>
    </source>
</evidence>
<comment type="similarity">
    <text evidence="1 10">Belongs to the peroxin-14 family.</text>
</comment>
<dbReference type="InterPro" id="IPR054154">
    <property type="entry name" value="PEX14-like_M_plants"/>
</dbReference>
<dbReference type="GO" id="GO:0005778">
    <property type="term" value="C:peroxisomal membrane"/>
    <property type="evidence" value="ECO:0007669"/>
    <property type="project" value="UniProtKB-SubCell"/>
</dbReference>
<reference evidence="13" key="2">
    <citation type="submission" date="2023-05" db="EMBL/GenBank/DDBJ databases">
        <authorList>
            <person name="Schelkunov M.I."/>
        </authorList>
    </citation>
    <scope>NUCLEOTIDE SEQUENCE</scope>
    <source>
        <strain evidence="13">Hsosn_3</strain>
        <tissue evidence="13">Leaf</tissue>
    </source>
</reference>
<protein>
    <recommendedName>
        <fullName evidence="7 10">Peroxisomal membrane protein PEX14</fullName>
    </recommendedName>
    <alternativeName>
        <fullName evidence="8 10">Peroxin-14</fullName>
    </alternativeName>
</protein>
<evidence type="ECO:0000313" key="13">
    <source>
        <dbReference type="EMBL" id="KAK1373241.1"/>
    </source>
</evidence>
<evidence type="ECO:0000259" key="11">
    <source>
        <dbReference type="Pfam" id="PF04695"/>
    </source>
</evidence>
<evidence type="ECO:0000259" key="12">
    <source>
        <dbReference type="Pfam" id="PF23020"/>
    </source>
</evidence>
<dbReference type="Pfam" id="PF23020">
    <property type="entry name" value="PEX14-like_2nd"/>
    <property type="match status" value="1"/>
</dbReference>
<keyword evidence="14" id="KW-1185">Reference proteome</keyword>
<dbReference type="Pfam" id="PF04695">
    <property type="entry name" value="Pex14_N"/>
    <property type="match status" value="1"/>
</dbReference>
<gene>
    <name evidence="13" type="ORF">POM88_029434</name>
</gene>
<evidence type="ECO:0000256" key="1">
    <source>
        <dbReference type="ARBA" id="ARBA00005443"/>
    </source>
</evidence>
<evidence type="ECO:0000256" key="10">
    <source>
        <dbReference type="RuleBase" id="RU367032"/>
    </source>
</evidence>
<dbReference type="Proteomes" id="UP001237642">
    <property type="component" value="Unassembled WGS sequence"/>
</dbReference>
<keyword evidence="4" id="KW-0811">Translocation</keyword>
<keyword evidence="2 10" id="KW-0813">Transport</keyword>
<dbReference type="PANTHER" id="PTHR23058:SF0">
    <property type="entry name" value="PEROXISOMAL MEMBRANE PROTEIN PEX14"/>
    <property type="match status" value="1"/>
</dbReference>
<evidence type="ECO:0000256" key="7">
    <source>
        <dbReference type="ARBA" id="ARBA00029502"/>
    </source>
</evidence>
<evidence type="ECO:0000256" key="5">
    <source>
        <dbReference type="ARBA" id="ARBA00023136"/>
    </source>
</evidence>
<dbReference type="InterPro" id="IPR006785">
    <property type="entry name" value="Pex14_N"/>
</dbReference>
<feature type="domain" description="Peroxisome membrane anchor protein Pex14p N-terminal" evidence="11">
    <location>
        <begin position="83"/>
        <end position="112"/>
    </location>
</feature>
<evidence type="ECO:0000256" key="4">
    <source>
        <dbReference type="ARBA" id="ARBA00023010"/>
    </source>
</evidence>
<reference evidence="13" key="1">
    <citation type="submission" date="2023-02" db="EMBL/GenBank/DDBJ databases">
        <title>Genome of toxic invasive species Heracleum sosnowskyi carries increased number of genes despite the absence of recent whole-genome duplications.</title>
        <authorList>
            <person name="Schelkunov M."/>
            <person name="Shtratnikova V."/>
            <person name="Makarenko M."/>
            <person name="Klepikova A."/>
            <person name="Omelchenko D."/>
            <person name="Novikova G."/>
            <person name="Obukhova E."/>
            <person name="Bogdanov V."/>
            <person name="Penin A."/>
            <person name="Logacheva M."/>
        </authorList>
    </citation>
    <scope>NUCLEOTIDE SEQUENCE</scope>
    <source>
        <strain evidence="13">Hsosn_3</strain>
        <tissue evidence="13">Leaf</tissue>
    </source>
</reference>
<dbReference type="GO" id="GO:0016560">
    <property type="term" value="P:protein import into peroxisome matrix, docking"/>
    <property type="evidence" value="ECO:0007669"/>
    <property type="project" value="UniProtKB-UniRule"/>
</dbReference>
<sequence>MKTNTSWTTKLLQDLHNLTHSKTCDLKLITQISLNRRESLFYLASQEEDFINIGSDSNNCSLYVPITSCQIVISGGCKTCFTEVKGSPVMYRRSFLEKKGLTKEEIDEAFRRVPDQTPPVSTGQPTGDGHLKDLGAIPICAGTALVFKNAIVPRLKSWIRKVVSEEEENLLEKINIEPSLAEEASVAAKAAAAAAADVARASQDMLTFKDGGSPLPDFMDNE</sequence>
<comment type="function">
    <text evidence="10">Component of the PEX13-PEX14 docking complex, a translocon channel that specifically mediates the import of peroxisomal cargo proteins bound to PEX5 receptor. The PEX13-PEX14 docking complex forms a large import pore which can be opened to a diameter of about 9 nm. Mechanistically, PEX5 receptor along with cargo proteins associates with the PEX14 subunit of the PEX13-PEX14 docking complex in the cytosol, leading to the insertion of the receptor into the organelle membrane with the concomitant translocation of the cargo into the peroxisome matrix.</text>
</comment>
<proteinExistence type="inferred from homology"/>
<feature type="domain" description="Peroxisomal membrane protein PEX14 central plants" evidence="12">
    <location>
        <begin position="140"/>
        <end position="210"/>
    </location>
</feature>
<accession>A0AAD8HUQ8</accession>
<dbReference type="EMBL" id="JAUIZM010000007">
    <property type="protein sequence ID" value="KAK1373241.1"/>
    <property type="molecule type" value="Genomic_DNA"/>
</dbReference>
<comment type="subcellular location">
    <subcellularLocation>
        <location evidence="9 10">Peroxisome membrane</location>
    </subcellularLocation>
</comment>